<dbReference type="Proteomes" id="UP000266484">
    <property type="component" value="Unassembled WGS sequence"/>
</dbReference>
<feature type="non-terminal residue" evidence="1">
    <location>
        <position position="106"/>
    </location>
</feature>
<comment type="caution">
    <text evidence="1">The sequence shown here is derived from an EMBL/GenBank/DDBJ whole genome shotgun (WGS) entry which is preliminary data.</text>
</comment>
<accession>A0A399SMJ2</accession>
<evidence type="ECO:0000313" key="2">
    <source>
        <dbReference type="Proteomes" id="UP000266484"/>
    </source>
</evidence>
<organism evidence="1 2">
    <name type="scientific">Clavibacter lycopersici</name>
    <dbReference type="NCBI Taxonomy" id="2301718"/>
    <lineage>
        <taxon>Bacteria</taxon>
        <taxon>Bacillati</taxon>
        <taxon>Actinomycetota</taxon>
        <taxon>Actinomycetes</taxon>
        <taxon>Micrococcales</taxon>
        <taxon>Microbacteriaceae</taxon>
        <taxon>Clavibacter</taxon>
    </lineage>
</organism>
<feature type="non-terminal residue" evidence="1">
    <location>
        <position position="1"/>
    </location>
</feature>
<keyword evidence="2" id="KW-1185">Reference proteome</keyword>
<gene>
    <name evidence="1" type="ORF">DZG00_16685</name>
</gene>
<dbReference type="EMBL" id="QWGT01000595">
    <property type="protein sequence ID" value="RIJ43512.1"/>
    <property type="molecule type" value="Genomic_DNA"/>
</dbReference>
<dbReference type="AlphaFoldDB" id="A0A399SMJ2"/>
<protein>
    <submittedName>
        <fullName evidence="1">Uncharacterized protein</fullName>
    </submittedName>
</protein>
<name>A0A399SMJ2_9MICO</name>
<sequence>LELRWPTVMTDGGDPEAPVVDVVNVGADRWIPREGDAFVAIGAFTEPGAPVPGISFAFTGGQRGAVALDPGDSTRVPVAIPAGDWAALRPGPHDLHVALVLPRARP</sequence>
<proteinExistence type="predicted"/>
<evidence type="ECO:0000313" key="1">
    <source>
        <dbReference type="EMBL" id="RIJ43512.1"/>
    </source>
</evidence>
<reference evidence="1 2" key="1">
    <citation type="submission" date="2018-08" db="EMBL/GenBank/DDBJ databases">
        <title>Genome Sequence of Clavibacter michiganensis Subspecies type strains, and the Atypical Peach-Colored Strains Isolated from Tomato.</title>
        <authorList>
            <person name="Osdaghi E."/>
            <person name="Portier P."/>
            <person name="Briand M."/>
            <person name="Jacques M.-A."/>
        </authorList>
    </citation>
    <scope>NUCLEOTIDE SEQUENCE [LARGE SCALE GENOMIC DNA]</scope>
    <source>
        <strain evidence="1 2">CFBP 8615</strain>
    </source>
</reference>